<evidence type="ECO:0000313" key="2">
    <source>
        <dbReference type="EMBL" id="CAV26276.1"/>
    </source>
</evidence>
<reference evidence="2 3" key="1">
    <citation type="submission" date="2009-02" db="EMBL/GenBank/DDBJ databases">
        <title>Vibrio splendidus str. LGP32 complete genome.</title>
        <authorList>
            <person name="Mazel D."/>
            <person name="Le Roux F."/>
        </authorList>
    </citation>
    <scope>NUCLEOTIDE SEQUENCE [LARGE SCALE GENOMIC DNA]</scope>
    <source>
        <strain evidence="2 3">LGP32</strain>
    </source>
</reference>
<dbReference type="HOGENOM" id="CLU_082344_1_1_6"/>
<dbReference type="Proteomes" id="UP000009100">
    <property type="component" value="Chromosome 2"/>
</dbReference>
<accession>B7VRP7</accession>
<dbReference type="PANTHER" id="PTHR30251">
    <property type="entry name" value="PILUS ASSEMBLY CHAPERONE"/>
    <property type="match status" value="1"/>
</dbReference>
<protein>
    <recommendedName>
        <fullName evidence="4">Molecular chaperone</fullName>
    </recommendedName>
</protein>
<dbReference type="eggNOG" id="COG3121">
    <property type="taxonomic scope" value="Bacteria"/>
</dbReference>
<dbReference type="Gene3D" id="2.60.40.10">
    <property type="entry name" value="Immunoglobulins"/>
    <property type="match status" value="1"/>
</dbReference>
<sequence length="246" mass="27863">MELIAMYKWIMHKWTVLLLLSLTCLSAHAFKVEPMSMEMTPLGKRAQMTMRVENSSTEPLTVELSPVFMTMNEYGKETTTPADDELLVIPVTAIIEPGRSQSIMVRYLGDPSITESKAFRIAVKQVKVQRASSNQGQVSLLLQFNTLINVRPQNTASQLEIKSIEPNNKNNKWVLEVLNSGNSYGRLTNTTWKISDGKKSTYLKGVEIAKRIPGTLVLPYSTRFFEMQPLENYNVETLSIEIEQDQ</sequence>
<feature type="signal peptide" evidence="1">
    <location>
        <begin position="1"/>
        <end position="29"/>
    </location>
</feature>
<dbReference type="STRING" id="575788.VS_II0635"/>
<keyword evidence="1" id="KW-0732">Signal</keyword>
<evidence type="ECO:0000313" key="3">
    <source>
        <dbReference type="Proteomes" id="UP000009100"/>
    </source>
</evidence>
<name>B7VRP7_VIBA3</name>
<dbReference type="PANTHER" id="PTHR30251:SF4">
    <property type="entry name" value="SLR1668 PROTEIN"/>
    <property type="match status" value="1"/>
</dbReference>
<dbReference type="InterPro" id="IPR008962">
    <property type="entry name" value="PapD-like_sf"/>
</dbReference>
<dbReference type="KEGG" id="vsp:VS_II0635"/>
<proteinExistence type="predicted"/>
<dbReference type="EMBL" id="FM954973">
    <property type="protein sequence ID" value="CAV26276.1"/>
    <property type="molecule type" value="Genomic_DNA"/>
</dbReference>
<evidence type="ECO:0000256" key="1">
    <source>
        <dbReference type="SAM" id="SignalP"/>
    </source>
</evidence>
<dbReference type="InterPro" id="IPR013783">
    <property type="entry name" value="Ig-like_fold"/>
</dbReference>
<gene>
    <name evidence="2" type="ordered locus">VS_II0635</name>
</gene>
<dbReference type="SUPFAM" id="SSF49354">
    <property type="entry name" value="PapD-like"/>
    <property type="match status" value="1"/>
</dbReference>
<dbReference type="AlphaFoldDB" id="B7VRP7"/>
<feature type="chain" id="PRO_5002862946" description="Molecular chaperone" evidence="1">
    <location>
        <begin position="30"/>
        <end position="246"/>
    </location>
</feature>
<dbReference type="InterPro" id="IPR050643">
    <property type="entry name" value="Periplasmic_pilus_chap"/>
</dbReference>
<organism evidence="2 3">
    <name type="scientific">Vibrio atlanticus (strain LGP32)</name>
    <name type="common">Vibrio splendidus (strain Mel32)</name>
    <dbReference type="NCBI Taxonomy" id="575788"/>
    <lineage>
        <taxon>Bacteria</taxon>
        <taxon>Pseudomonadati</taxon>
        <taxon>Pseudomonadota</taxon>
        <taxon>Gammaproteobacteria</taxon>
        <taxon>Vibrionales</taxon>
        <taxon>Vibrionaceae</taxon>
        <taxon>Vibrio</taxon>
    </lineage>
</organism>
<evidence type="ECO:0008006" key="4">
    <source>
        <dbReference type="Google" id="ProtNLM"/>
    </source>
</evidence>